<feature type="domain" description="AFP-like" evidence="1">
    <location>
        <begin position="296"/>
        <end position="354"/>
    </location>
</feature>
<protein>
    <submittedName>
        <fullName evidence="2">Pseudaminic acid synthase</fullName>
    </submittedName>
</protein>
<dbReference type="RefSeq" id="WP_069958380.1">
    <property type="nucleotide sequence ID" value="NZ_MCGG01000035.1"/>
</dbReference>
<reference evidence="3" key="1">
    <citation type="submission" date="2016-07" db="EMBL/GenBank/DDBJ databases">
        <authorList>
            <person name="Florea S."/>
            <person name="Webb J.S."/>
            <person name="Jaromczyk J."/>
            <person name="Schardl C.L."/>
        </authorList>
    </citation>
    <scope>NUCLEOTIDE SEQUENCE [LARGE SCALE GENOMIC DNA]</scope>
    <source>
        <strain evidence="3">MV-1</strain>
    </source>
</reference>
<evidence type="ECO:0000259" key="1">
    <source>
        <dbReference type="PROSITE" id="PS50844"/>
    </source>
</evidence>
<dbReference type="GO" id="GO:0016051">
    <property type="term" value="P:carbohydrate biosynthetic process"/>
    <property type="evidence" value="ECO:0007669"/>
    <property type="project" value="InterPro"/>
</dbReference>
<accession>A0A1E5Q6I5</accession>
<comment type="caution">
    <text evidence="2">The sequence shown here is derived from an EMBL/GenBank/DDBJ whole genome shotgun (WGS) entry which is preliminary data.</text>
</comment>
<evidence type="ECO:0000313" key="3">
    <source>
        <dbReference type="Proteomes" id="UP000095347"/>
    </source>
</evidence>
<dbReference type="InterPro" id="IPR013785">
    <property type="entry name" value="Aldolase_TIM"/>
</dbReference>
<dbReference type="CDD" id="cd11615">
    <property type="entry name" value="SAF_NeuB_like"/>
    <property type="match status" value="1"/>
</dbReference>
<dbReference type="InterPro" id="IPR036732">
    <property type="entry name" value="AFP_Neu5c_C_sf"/>
</dbReference>
<dbReference type="Pfam" id="PF03102">
    <property type="entry name" value="NeuB"/>
    <property type="match status" value="1"/>
</dbReference>
<name>A0A1E5Q6I5_9PROT</name>
<dbReference type="PANTHER" id="PTHR42966">
    <property type="entry name" value="N-ACETYLNEURAMINATE SYNTHASE"/>
    <property type="match status" value="1"/>
</dbReference>
<dbReference type="SUPFAM" id="SSF51269">
    <property type="entry name" value="AFP III-like domain"/>
    <property type="match status" value="1"/>
</dbReference>
<organism evidence="2 3">
    <name type="scientific">Magnetovibrio blakemorei</name>
    <dbReference type="NCBI Taxonomy" id="28181"/>
    <lineage>
        <taxon>Bacteria</taxon>
        <taxon>Pseudomonadati</taxon>
        <taxon>Pseudomonadota</taxon>
        <taxon>Alphaproteobacteria</taxon>
        <taxon>Rhodospirillales</taxon>
        <taxon>Magnetovibrionaceae</taxon>
        <taxon>Magnetovibrio</taxon>
    </lineage>
</organism>
<dbReference type="NCBIfam" id="TIGR03586">
    <property type="entry name" value="PseI"/>
    <property type="match status" value="1"/>
</dbReference>
<dbReference type="PANTHER" id="PTHR42966:SF2">
    <property type="entry name" value="PSEUDAMINIC ACID SYNTHASE"/>
    <property type="match status" value="1"/>
</dbReference>
<dbReference type="STRING" id="28181.BEN30_12300"/>
<dbReference type="InterPro" id="IPR057736">
    <property type="entry name" value="SAF_PseI/NeuA/NeuB"/>
</dbReference>
<dbReference type="Gene3D" id="3.90.1210.10">
    <property type="entry name" value="Antifreeze-like/N-acetylneuraminic acid synthase C-terminal domain"/>
    <property type="match status" value="1"/>
</dbReference>
<dbReference type="AlphaFoldDB" id="A0A1E5Q6I5"/>
<evidence type="ECO:0000313" key="2">
    <source>
        <dbReference type="EMBL" id="OEJ66328.1"/>
    </source>
</evidence>
<dbReference type="InterPro" id="IPR013132">
    <property type="entry name" value="PseI/NeuA/B-like_N"/>
</dbReference>
<dbReference type="Proteomes" id="UP000095347">
    <property type="component" value="Unassembled WGS sequence"/>
</dbReference>
<sequence length="358" mass="39248">MIKNNHTIFIDGRPIGDEHPPYVIAEMSGNHNGDINRALALIVAAKKSGADAIKLQTYTADTITINHDSNDFMIHEGAWNGRTLYELYEEAHTPWEWHEELFAKGKEIGITIFSSPFDTISVDFLETLGAPAYKIASFEIVDLPLIKKTASMGKPLIISTGMADEKEIEAAVFAAKEAGCKDLILLHCISGYPSPCEDSNLRTIPDMRSRFETHVGLSDHTLGTAVSVAAVALGACVIEKHFTLSRADGGPDAAFSLEQDELTTLTQDCLKSWKALGVAGYHRKPSEQVNAPFRRSLYVVEDMCEGDLFNNTNVKSIRPGYGLAPKLLPEVLGRRATKPINRGTRLSFDLISPSVCEE</sequence>
<keyword evidence="3" id="KW-1185">Reference proteome</keyword>
<dbReference type="GO" id="GO:0047444">
    <property type="term" value="F:N-acylneuraminate-9-phosphate synthase activity"/>
    <property type="evidence" value="ECO:0007669"/>
    <property type="project" value="TreeGrafter"/>
</dbReference>
<gene>
    <name evidence="2" type="ORF">BEN30_12300</name>
</gene>
<dbReference type="PROSITE" id="PS50844">
    <property type="entry name" value="AFP_LIKE"/>
    <property type="match status" value="1"/>
</dbReference>
<dbReference type="InterPro" id="IPR006190">
    <property type="entry name" value="SAF_AFP_Neu5Ac"/>
</dbReference>
<dbReference type="OrthoDB" id="9781701at2"/>
<dbReference type="SUPFAM" id="SSF51569">
    <property type="entry name" value="Aldolase"/>
    <property type="match status" value="1"/>
</dbReference>
<proteinExistence type="predicted"/>
<dbReference type="EMBL" id="MCGG01000035">
    <property type="protein sequence ID" value="OEJ66328.1"/>
    <property type="molecule type" value="Genomic_DNA"/>
</dbReference>
<dbReference type="InterPro" id="IPR020030">
    <property type="entry name" value="Pseudaminic_synth_PseI"/>
</dbReference>
<dbReference type="InterPro" id="IPR051690">
    <property type="entry name" value="PseI-like"/>
</dbReference>
<dbReference type="Gene3D" id="3.20.20.70">
    <property type="entry name" value="Aldolase class I"/>
    <property type="match status" value="1"/>
</dbReference>